<feature type="transmembrane region" description="Helical" evidence="1">
    <location>
        <begin position="44"/>
        <end position="66"/>
    </location>
</feature>
<keyword evidence="1" id="KW-0812">Transmembrane</keyword>
<organism evidence="2 3">
    <name type="scientific">Natronococcus occultus SP4</name>
    <dbReference type="NCBI Taxonomy" id="694430"/>
    <lineage>
        <taxon>Archaea</taxon>
        <taxon>Methanobacteriati</taxon>
        <taxon>Methanobacteriota</taxon>
        <taxon>Stenosarchaea group</taxon>
        <taxon>Halobacteria</taxon>
        <taxon>Halobacteriales</taxon>
        <taxon>Natrialbaceae</taxon>
        <taxon>Natronococcus</taxon>
    </lineage>
</organism>
<dbReference type="EMBL" id="CP003929">
    <property type="protein sequence ID" value="AGB39271.1"/>
    <property type="molecule type" value="Genomic_DNA"/>
</dbReference>
<dbReference type="HOGENOM" id="CLU_1514659_0_0_2"/>
<keyword evidence="1" id="KW-1133">Transmembrane helix</keyword>
<gene>
    <name evidence="2" type="ORF">Natoc_3547</name>
</gene>
<evidence type="ECO:0000256" key="1">
    <source>
        <dbReference type="SAM" id="Phobius"/>
    </source>
</evidence>
<name>L0K2N5_9EURY</name>
<dbReference type="eggNOG" id="arCOG02312">
    <property type="taxonomic scope" value="Archaea"/>
</dbReference>
<dbReference type="KEGG" id="nou:Natoc_3547"/>
<keyword evidence="1" id="KW-0472">Membrane</keyword>
<reference evidence="2 3" key="1">
    <citation type="submission" date="2012-11" db="EMBL/GenBank/DDBJ databases">
        <title>FINISHED of Natronococcus occultus SP4, DSM 3396.</title>
        <authorList>
            <consortium name="DOE Joint Genome Institute"/>
            <person name="Eisen J."/>
            <person name="Huntemann M."/>
            <person name="Wei C.-L."/>
            <person name="Han J."/>
            <person name="Detter J.C."/>
            <person name="Han C."/>
            <person name="Tapia R."/>
            <person name="Chen A."/>
            <person name="Kyrpides N."/>
            <person name="Mavromatis K."/>
            <person name="Markowitz V."/>
            <person name="Szeto E."/>
            <person name="Ivanova N."/>
            <person name="Mikhailova N."/>
            <person name="Ovchinnikova G."/>
            <person name="Pagani I."/>
            <person name="Pati A."/>
            <person name="Goodwin L."/>
            <person name="Nordberg H.P."/>
            <person name="Cantor M.N."/>
            <person name="Hua S.X."/>
            <person name="Woyke T."/>
            <person name="Eisen J."/>
            <person name="Klenk H.-P."/>
            <person name="Klenk H.-P."/>
        </authorList>
    </citation>
    <scope>NUCLEOTIDE SEQUENCE [LARGE SCALE GENOMIC DNA]</scope>
    <source>
        <strain evidence="2 3">SP4</strain>
    </source>
</reference>
<dbReference type="STRING" id="694430.Natoc_3547"/>
<dbReference type="Proteomes" id="UP000010878">
    <property type="component" value="Chromosome"/>
</dbReference>
<dbReference type="AlphaFoldDB" id="L0K2N5"/>
<keyword evidence="3" id="KW-1185">Reference proteome</keyword>
<proteinExistence type="predicted"/>
<protein>
    <submittedName>
        <fullName evidence="2">Uncharacterized protein</fullName>
    </submittedName>
</protein>
<accession>L0K2N5</accession>
<evidence type="ECO:0000313" key="2">
    <source>
        <dbReference type="EMBL" id="AGB39271.1"/>
    </source>
</evidence>
<sequence length="177" mass="19182">MGSDADEITDQPSSRNALARWIAIARFAVGRLVWRAWRATPRQVLATIGVVALAITLLIVVTGISLELADQQDVETDEADYRIVPEEGSSLSAVVDVEGPRLGDVHERTNELESHEDVEHAMPVLVDVVRVRAPASDEPVYVLAIGVVPGNGGPPIAGIRSRSFVGSVAILEREWDW</sequence>
<evidence type="ECO:0000313" key="3">
    <source>
        <dbReference type="Proteomes" id="UP000010878"/>
    </source>
</evidence>